<evidence type="ECO:0000256" key="2">
    <source>
        <dbReference type="SAM" id="Phobius"/>
    </source>
</evidence>
<evidence type="ECO:0000256" key="1">
    <source>
        <dbReference type="SAM" id="MobiDB-lite"/>
    </source>
</evidence>
<feature type="compositionally biased region" description="Low complexity" evidence="1">
    <location>
        <begin position="104"/>
        <end position="126"/>
    </location>
</feature>
<proteinExistence type="predicted"/>
<dbReference type="InterPro" id="IPR022603">
    <property type="entry name" value="DUF3152"/>
</dbReference>
<feature type="domain" description="DUF3152" evidence="3">
    <location>
        <begin position="115"/>
        <end position="283"/>
    </location>
</feature>
<feature type="transmembrane region" description="Helical" evidence="2">
    <location>
        <begin position="21"/>
        <end position="41"/>
    </location>
</feature>
<evidence type="ECO:0000313" key="5">
    <source>
        <dbReference type="Proteomes" id="UP000183315"/>
    </source>
</evidence>
<keyword evidence="2" id="KW-0472">Membrane</keyword>
<feature type="region of interest" description="Disordered" evidence="1">
    <location>
        <begin position="98"/>
        <end position="126"/>
    </location>
</feature>
<evidence type="ECO:0000313" key="4">
    <source>
        <dbReference type="EMBL" id="SEJ19531.1"/>
    </source>
</evidence>
<gene>
    <name evidence="4" type="ORF">SAMN05421637_1112</name>
</gene>
<organism evidence="4 5">
    <name type="scientific">Demequina mangrovi</name>
    <dbReference type="NCBI Taxonomy" id="1043493"/>
    <lineage>
        <taxon>Bacteria</taxon>
        <taxon>Bacillati</taxon>
        <taxon>Actinomycetota</taxon>
        <taxon>Actinomycetes</taxon>
        <taxon>Micrococcales</taxon>
        <taxon>Demequinaceae</taxon>
        <taxon>Demequina</taxon>
    </lineage>
</organism>
<accession>A0A1H6WRC2</accession>
<sequence length="300" mass="30910">MSRRSGGLFAGRGIALPGLRVTLGTIVACFAIGIGAGWVTAQVPDWYRAWSEPEPTVSASPSATPEPDVTLPEMAAITRPLDEDDAAAGIITTVVEERGEGTFSPATGSPATSSPSASAEASAEAAPTRYVRIDVEDGVAIDDDAFADYVMETLNDPRGWGSAGRLQFVLTDGAADVRVVLASPYTLALQCSDVHTAAETEGAAPSASAAPAEDAESSDPACASAGIVPVSTYDWTAGLERYGGKRVAARAYLLNHGVGHVFGSEDAECESGRADVMVDQAAMGKECKVNPWPFPDAATS</sequence>
<dbReference type="Pfam" id="PF11350">
    <property type="entry name" value="DUF3152"/>
    <property type="match status" value="1"/>
</dbReference>
<protein>
    <recommendedName>
        <fullName evidence="3">DUF3152 domain-containing protein</fullName>
    </recommendedName>
</protein>
<dbReference type="AlphaFoldDB" id="A0A1H6WRC2"/>
<keyword evidence="5" id="KW-1185">Reference proteome</keyword>
<dbReference type="Proteomes" id="UP000183315">
    <property type="component" value="Unassembled WGS sequence"/>
</dbReference>
<evidence type="ECO:0000259" key="3">
    <source>
        <dbReference type="Pfam" id="PF11350"/>
    </source>
</evidence>
<name>A0A1H6WRC2_9MICO</name>
<dbReference type="RefSeq" id="WP_161786645.1">
    <property type="nucleotide sequence ID" value="NZ_BBLU01000016.1"/>
</dbReference>
<reference evidence="5" key="1">
    <citation type="submission" date="2016-10" db="EMBL/GenBank/DDBJ databases">
        <authorList>
            <person name="Varghese N."/>
        </authorList>
    </citation>
    <scope>NUCLEOTIDE SEQUENCE [LARGE SCALE GENOMIC DNA]</scope>
    <source>
        <strain evidence="5">DSM 24868</strain>
    </source>
</reference>
<keyword evidence="2" id="KW-1133">Transmembrane helix</keyword>
<dbReference type="EMBL" id="FNZI01000002">
    <property type="protein sequence ID" value="SEJ19531.1"/>
    <property type="molecule type" value="Genomic_DNA"/>
</dbReference>
<dbReference type="eggNOG" id="COG5479">
    <property type="taxonomic scope" value="Bacteria"/>
</dbReference>
<feature type="region of interest" description="Disordered" evidence="1">
    <location>
        <begin position="202"/>
        <end position="221"/>
    </location>
</feature>
<dbReference type="STRING" id="1043493.SAMN05421637_1112"/>
<keyword evidence="2" id="KW-0812">Transmembrane</keyword>
<feature type="compositionally biased region" description="Low complexity" evidence="1">
    <location>
        <begin position="202"/>
        <end position="212"/>
    </location>
</feature>